<dbReference type="AlphaFoldDB" id="A0A2T0MJU9"/>
<gene>
    <name evidence="2" type="ORF">CLV81_1864</name>
</gene>
<dbReference type="Pfam" id="PF10988">
    <property type="entry name" value="DUF2807"/>
    <property type="match status" value="1"/>
</dbReference>
<name>A0A2T0MJU9_9FLAO</name>
<keyword evidence="3" id="KW-1185">Reference proteome</keyword>
<proteinExistence type="predicted"/>
<evidence type="ECO:0000313" key="3">
    <source>
        <dbReference type="Proteomes" id="UP000237640"/>
    </source>
</evidence>
<dbReference type="Gene3D" id="2.160.20.120">
    <property type="match status" value="1"/>
</dbReference>
<protein>
    <submittedName>
        <fullName evidence="2">Putative autotransporter adhesin-like protein</fullName>
    </submittedName>
</protein>
<reference evidence="2 3" key="1">
    <citation type="submission" date="2018-03" db="EMBL/GenBank/DDBJ databases">
        <title>Genomic Encyclopedia of Archaeal and Bacterial Type Strains, Phase II (KMG-II): from individual species to whole genera.</title>
        <authorList>
            <person name="Goeker M."/>
        </authorList>
    </citation>
    <scope>NUCLEOTIDE SEQUENCE [LARGE SCALE GENOMIC DNA]</scope>
    <source>
        <strain evidence="2 3">DSM 25027</strain>
    </source>
</reference>
<feature type="domain" description="Putative auto-transporter adhesin head GIN" evidence="1">
    <location>
        <begin position="28"/>
        <end position="207"/>
    </location>
</feature>
<evidence type="ECO:0000313" key="2">
    <source>
        <dbReference type="EMBL" id="PRX57851.1"/>
    </source>
</evidence>
<organism evidence="2 3">
    <name type="scientific">Flagellimonas meridianipacifica</name>
    <dbReference type="NCBI Taxonomy" id="1080225"/>
    <lineage>
        <taxon>Bacteria</taxon>
        <taxon>Pseudomonadati</taxon>
        <taxon>Bacteroidota</taxon>
        <taxon>Flavobacteriia</taxon>
        <taxon>Flavobacteriales</taxon>
        <taxon>Flavobacteriaceae</taxon>
        <taxon>Flagellimonas</taxon>
    </lineage>
</organism>
<dbReference type="RefSeq" id="WP_106144715.1">
    <property type="nucleotide sequence ID" value="NZ_PVYX01000001.1"/>
</dbReference>
<dbReference type="OrthoDB" id="704821at2"/>
<evidence type="ECO:0000259" key="1">
    <source>
        <dbReference type="Pfam" id="PF10988"/>
    </source>
</evidence>
<dbReference type="EMBL" id="PVYX01000001">
    <property type="protein sequence ID" value="PRX57851.1"/>
    <property type="molecule type" value="Genomic_DNA"/>
</dbReference>
<dbReference type="InterPro" id="IPR021255">
    <property type="entry name" value="DUF2807"/>
</dbReference>
<comment type="caution">
    <text evidence="2">The sequence shown here is derived from an EMBL/GenBank/DDBJ whole genome shotgun (WGS) entry which is preliminary data.</text>
</comment>
<accession>A0A2T0MJU9</accession>
<sequence>MKALSTLLILAFTISSFGQRTIDTEVGDFDKIKVFDLIEVNLIQSDENRIMIKGRNVDDIVWMNRDGVLKLRMQLDKKFTGEDTFIEVYYTDLKVIDGNEGAEITCNEMVSQHEIELKAQEGAKIKIGMDVSHANIRAVTGGIVEASGLARSQSIVLNTGGIFEGRDLRTSSAKVKISAGGEAEVFAMEEIDISIKAGGDVDVYGQPKKVNKNTFVGGRVRMVD</sequence>
<dbReference type="Proteomes" id="UP000237640">
    <property type="component" value="Unassembled WGS sequence"/>
</dbReference>